<evidence type="ECO:0000313" key="1">
    <source>
        <dbReference type="EMBL" id="ELQ74391.1"/>
    </source>
</evidence>
<dbReference type="VEuPathDB" id="MicrosporidiaDB:THOM_2689"/>
<gene>
    <name evidence="1" type="ORF">THOM_2689</name>
</gene>
<evidence type="ECO:0000313" key="2">
    <source>
        <dbReference type="Proteomes" id="UP000011185"/>
    </source>
</evidence>
<protein>
    <submittedName>
        <fullName evidence="1">Uncharacterized protein</fullName>
    </submittedName>
</protein>
<dbReference type="HOGENOM" id="CLU_3299686_0_0_1"/>
<dbReference type="EMBL" id="JH994043">
    <property type="protein sequence ID" value="ELQ74391.1"/>
    <property type="molecule type" value="Genomic_DNA"/>
</dbReference>
<keyword evidence="2" id="KW-1185">Reference proteome</keyword>
<proteinExistence type="predicted"/>
<dbReference type="Proteomes" id="UP000011185">
    <property type="component" value="Unassembled WGS sequence"/>
</dbReference>
<sequence>MKEILDSFMRRATENEKLFIKRIDASEWMNVLLGDARISK</sequence>
<dbReference type="InParanoid" id="L7JTL3"/>
<organism evidence="1 2">
    <name type="scientific">Trachipleistophora hominis</name>
    <name type="common">Microsporidian parasite</name>
    <dbReference type="NCBI Taxonomy" id="72359"/>
    <lineage>
        <taxon>Eukaryota</taxon>
        <taxon>Fungi</taxon>
        <taxon>Fungi incertae sedis</taxon>
        <taxon>Microsporidia</taxon>
        <taxon>Pleistophoridae</taxon>
        <taxon>Trachipleistophora</taxon>
    </lineage>
</organism>
<name>L7JTL3_TRAHO</name>
<dbReference type="AlphaFoldDB" id="L7JTL3"/>
<reference evidence="1 2" key="1">
    <citation type="journal article" date="2012" name="PLoS Pathog.">
        <title>The genome of the obligate intracellular parasite Trachipleistophora hominis: new insights into microsporidian genome dynamics and reductive evolution.</title>
        <authorList>
            <person name="Heinz E."/>
            <person name="Williams T.A."/>
            <person name="Nakjang S."/>
            <person name="Noel C.J."/>
            <person name="Swan D.C."/>
            <person name="Goldberg A.V."/>
            <person name="Harris S.R."/>
            <person name="Weinmaier T."/>
            <person name="Markert S."/>
            <person name="Becher D."/>
            <person name="Bernhardt J."/>
            <person name="Dagan T."/>
            <person name="Hacker C."/>
            <person name="Lucocq J.M."/>
            <person name="Schweder T."/>
            <person name="Rattei T."/>
            <person name="Hall N."/>
            <person name="Hirt R.P."/>
            <person name="Embley T.M."/>
        </authorList>
    </citation>
    <scope>NUCLEOTIDE SEQUENCE [LARGE SCALE GENOMIC DNA]</scope>
</reference>
<accession>L7JTL3</accession>